<proteinExistence type="predicted"/>
<keyword evidence="1" id="KW-0472">Membrane</keyword>
<evidence type="ECO:0000256" key="1">
    <source>
        <dbReference type="SAM" id="Phobius"/>
    </source>
</evidence>
<dbReference type="InterPro" id="IPR021401">
    <property type="entry name" value="DUF3040"/>
</dbReference>
<dbReference type="Proteomes" id="UP000334990">
    <property type="component" value="Unassembled WGS sequence"/>
</dbReference>
<dbReference type="AlphaFoldDB" id="A0A5M3VSK1"/>
<feature type="transmembrane region" description="Helical" evidence="1">
    <location>
        <begin position="48"/>
        <end position="67"/>
    </location>
</feature>
<keyword evidence="3" id="KW-1185">Reference proteome</keyword>
<accession>A0A5M3VSK1</accession>
<dbReference type="OrthoDB" id="3483874at2"/>
<sequence length="71" mass="7603">MGLSTRERRVLDDIARRVRAEDPALASRLSSHGTGVVHAEMLPTRPQAWPVVALAVIVAGCALLYAITAPK</sequence>
<evidence type="ECO:0008006" key="4">
    <source>
        <dbReference type="Google" id="ProtNLM"/>
    </source>
</evidence>
<dbReference type="Pfam" id="PF11239">
    <property type="entry name" value="DUF3040"/>
    <property type="match status" value="1"/>
</dbReference>
<organism evidence="2 3">
    <name type="scientific">Acrocarpospora corrugata</name>
    <dbReference type="NCBI Taxonomy" id="35763"/>
    <lineage>
        <taxon>Bacteria</taxon>
        <taxon>Bacillati</taxon>
        <taxon>Actinomycetota</taxon>
        <taxon>Actinomycetes</taxon>
        <taxon>Streptosporangiales</taxon>
        <taxon>Streptosporangiaceae</taxon>
        <taxon>Acrocarpospora</taxon>
    </lineage>
</organism>
<evidence type="ECO:0000313" key="3">
    <source>
        <dbReference type="Proteomes" id="UP000334990"/>
    </source>
</evidence>
<comment type="caution">
    <text evidence="2">The sequence shown here is derived from an EMBL/GenBank/DDBJ whole genome shotgun (WGS) entry which is preliminary data.</text>
</comment>
<name>A0A5M3VSK1_9ACTN</name>
<keyword evidence="1" id="KW-1133">Transmembrane helix</keyword>
<evidence type="ECO:0000313" key="2">
    <source>
        <dbReference type="EMBL" id="GER98949.1"/>
    </source>
</evidence>
<reference evidence="2 3" key="1">
    <citation type="submission" date="2019-10" db="EMBL/GenBank/DDBJ databases">
        <title>Whole genome shotgun sequence of Acrocarpospora corrugata NBRC 13972.</title>
        <authorList>
            <person name="Ichikawa N."/>
            <person name="Kimura A."/>
            <person name="Kitahashi Y."/>
            <person name="Komaki H."/>
            <person name="Oguchi A."/>
        </authorList>
    </citation>
    <scope>NUCLEOTIDE SEQUENCE [LARGE SCALE GENOMIC DNA]</scope>
    <source>
        <strain evidence="2 3">NBRC 13972</strain>
    </source>
</reference>
<dbReference type="EMBL" id="BLAD01000038">
    <property type="protein sequence ID" value="GER98949.1"/>
    <property type="molecule type" value="Genomic_DNA"/>
</dbReference>
<keyword evidence="1" id="KW-0812">Transmembrane</keyword>
<protein>
    <recommendedName>
        <fullName evidence="4">DUF3040 domain-containing protein</fullName>
    </recommendedName>
</protein>
<dbReference type="RefSeq" id="WP_155335382.1">
    <property type="nucleotide sequence ID" value="NZ_BAAABN010000042.1"/>
</dbReference>
<gene>
    <name evidence="2" type="ORF">Acor_10130</name>
</gene>